<dbReference type="EMBL" id="FONR01000018">
    <property type="protein sequence ID" value="SFG27963.1"/>
    <property type="molecule type" value="Genomic_DNA"/>
</dbReference>
<sequence>MGEDDGVADDRVENTVTGGMYFETVIQGRNITVQLPRTITPALSGLPAPSPAFTGRHEQVATLLGDLAPTADRRSVDRWLEPAGTALGGGERRG</sequence>
<protein>
    <submittedName>
        <fullName evidence="1">Uncharacterized protein</fullName>
    </submittedName>
</protein>
<evidence type="ECO:0000313" key="2">
    <source>
        <dbReference type="Proteomes" id="UP000181942"/>
    </source>
</evidence>
<dbReference type="AlphaFoldDB" id="A0A1I2QK20"/>
<reference evidence="1 2" key="1">
    <citation type="submission" date="2016-10" db="EMBL/GenBank/DDBJ databases">
        <authorList>
            <person name="de Groot N.N."/>
        </authorList>
    </citation>
    <scope>NUCLEOTIDE SEQUENCE [LARGE SCALE GENOMIC DNA]</scope>
    <source>
        <strain evidence="1 2">OK461</strain>
    </source>
</reference>
<evidence type="ECO:0000313" key="1">
    <source>
        <dbReference type="EMBL" id="SFG27963.1"/>
    </source>
</evidence>
<gene>
    <name evidence="1" type="ORF">SAMN02787118_11854</name>
</gene>
<organism evidence="1 2">
    <name type="scientific">Streptomyces mirabilis</name>
    <dbReference type="NCBI Taxonomy" id="68239"/>
    <lineage>
        <taxon>Bacteria</taxon>
        <taxon>Bacillati</taxon>
        <taxon>Actinomycetota</taxon>
        <taxon>Actinomycetes</taxon>
        <taxon>Kitasatosporales</taxon>
        <taxon>Streptomycetaceae</taxon>
        <taxon>Streptomyces</taxon>
    </lineage>
</organism>
<dbReference type="Proteomes" id="UP000181942">
    <property type="component" value="Unassembled WGS sequence"/>
</dbReference>
<proteinExistence type="predicted"/>
<accession>A0A1I2QK20</accession>
<name>A0A1I2QK20_9ACTN</name>